<dbReference type="GO" id="GO:0006493">
    <property type="term" value="P:protein O-linked glycosylation"/>
    <property type="evidence" value="ECO:0007669"/>
    <property type="project" value="InterPro"/>
</dbReference>
<dbReference type="GO" id="GO:0004550">
    <property type="term" value="F:nucleoside diphosphate kinase activity"/>
    <property type="evidence" value="ECO:0007669"/>
    <property type="project" value="UniProtKB-EC"/>
</dbReference>
<dbReference type="Proteomes" id="UP000734854">
    <property type="component" value="Unassembled WGS sequence"/>
</dbReference>
<dbReference type="InterPro" id="IPR011990">
    <property type="entry name" value="TPR-like_helical_dom_sf"/>
</dbReference>
<comment type="catalytic activity">
    <reaction evidence="2">
        <text>a ribonucleoside 5'-diphosphate + ATP = a ribonucleoside 5'-triphosphate + ADP</text>
        <dbReference type="Rhea" id="RHEA:18113"/>
        <dbReference type="ChEBI" id="CHEBI:30616"/>
        <dbReference type="ChEBI" id="CHEBI:57930"/>
        <dbReference type="ChEBI" id="CHEBI:61557"/>
        <dbReference type="ChEBI" id="CHEBI:456216"/>
        <dbReference type="EC" id="2.7.4.6"/>
    </reaction>
</comment>
<protein>
    <recommendedName>
        <fullName evidence="5">Nucleoside-diphosphate kinase</fullName>
    </recommendedName>
</protein>
<reference evidence="3 4" key="1">
    <citation type="submission" date="2020-08" db="EMBL/GenBank/DDBJ databases">
        <title>Plant Genome Project.</title>
        <authorList>
            <person name="Zhang R.-G."/>
        </authorList>
    </citation>
    <scope>NUCLEOTIDE SEQUENCE [LARGE SCALE GENOMIC DNA]</scope>
    <source>
        <tissue evidence="3">Rhizome</tissue>
    </source>
</reference>
<evidence type="ECO:0000256" key="2">
    <source>
        <dbReference type="ARBA" id="ARBA00000937"/>
    </source>
</evidence>
<dbReference type="Gene3D" id="3.30.70.141">
    <property type="entry name" value="Nucleoside diphosphate kinase-like domain"/>
    <property type="match status" value="1"/>
</dbReference>
<dbReference type="SUPFAM" id="SSF48452">
    <property type="entry name" value="TPR-like"/>
    <property type="match status" value="1"/>
</dbReference>
<evidence type="ECO:0000256" key="1">
    <source>
        <dbReference type="ARBA" id="ARBA00000082"/>
    </source>
</evidence>
<accession>A0A8J5LAD0</accession>
<dbReference type="PANTHER" id="PTHR44366">
    <property type="entry name" value="UDP-N-ACETYLGLUCOSAMINE--PEPTIDE N-ACETYLGLUCOSAMINYLTRANSFERASE 110 KDA SUBUNIT"/>
    <property type="match status" value="1"/>
</dbReference>
<dbReference type="InterPro" id="IPR037919">
    <property type="entry name" value="OGT"/>
</dbReference>
<organism evidence="3 4">
    <name type="scientific">Zingiber officinale</name>
    <name type="common">Ginger</name>
    <name type="synonym">Amomum zingiber</name>
    <dbReference type="NCBI Taxonomy" id="94328"/>
    <lineage>
        <taxon>Eukaryota</taxon>
        <taxon>Viridiplantae</taxon>
        <taxon>Streptophyta</taxon>
        <taxon>Embryophyta</taxon>
        <taxon>Tracheophyta</taxon>
        <taxon>Spermatophyta</taxon>
        <taxon>Magnoliopsida</taxon>
        <taxon>Liliopsida</taxon>
        <taxon>Zingiberales</taxon>
        <taxon>Zingiberaceae</taxon>
        <taxon>Zingiber</taxon>
    </lineage>
</organism>
<dbReference type="GO" id="GO:0097363">
    <property type="term" value="F:protein O-acetylglucosaminyltransferase activity"/>
    <property type="evidence" value="ECO:0007669"/>
    <property type="project" value="TreeGrafter"/>
</dbReference>
<dbReference type="AlphaFoldDB" id="A0A8J5LAD0"/>
<proteinExistence type="predicted"/>
<dbReference type="PANTHER" id="PTHR44366:SF1">
    <property type="entry name" value="UDP-N-ACETYLGLUCOSAMINE--PEPTIDE N-ACETYLGLUCOSAMINYLTRANSFERASE 110 KDA SUBUNIT"/>
    <property type="match status" value="1"/>
</dbReference>
<dbReference type="InterPro" id="IPR036850">
    <property type="entry name" value="NDK-like_dom_sf"/>
</dbReference>
<gene>
    <name evidence="3" type="ORF">ZIOFF_031944</name>
</gene>
<dbReference type="EMBL" id="JACMSC010000009">
    <property type="protein sequence ID" value="KAG6506617.1"/>
    <property type="molecule type" value="Genomic_DNA"/>
</dbReference>
<sequence>MVSRGASVDRDQERERSIGAWWLARRRQSAIGLAPNRSNGVDVGEETKVVPSVIILLDNVSKQAIEMKRAWRWNRQTFIMIKPDGVQRSLVCSPSPSPLISSSFASFIYSSALHCVGEIISRFEKKGFYLKGEDFTNCNPFFVFPVYFREETRNFLGYFCASIRVEVGRRGTLLCGETLRRPLHEALLWFPCGVHHLWSGGSDGMGAKECGGQTMQLRLAGSMMLPSNMVTTMLIEGLGSVSGLTRLSCFALQPYHPQALSSLGNIYMDCNMMSVAASFYKATLAVTTGISAPFNNLAIIYKQQLECHLDCYEIEVRRIISDGWSLTI</sequence>
<name>A0A8J5LAD0_ZINOF</name>
<evidence type="ECO:0000313" key="4">
    <source>
        <dbReference type="Proteomes" id="UP000734854"/>
    </source>
</evidence>
<comment type="catalytic activity">
    <reaction evidence="1">
        <text>a 2'-deoxyribonucleoside 5'-diphosphate + ATP = a 2'-deoxyribonucleoside 5'-triphosphate + ADP</text>
        <dbReference type="Rhea" id="RHEA:44640"/>
        <dbReference type="ChEBI" id="CHEBI:30616"/>
        <dbReference type="ChEBI" id="CHEBI:61560"/>
        <dbReference type="ChEBI" id="CHEBI:73316"/>
        <dbReference type="ChEBI" id="CHEBI:456216"/>
        <dbReference type="EC" id="2.7.4.6"/>
    </reaction>
</comment>
<evidence type="ECO:0000313" key="3">
    <source>
        <dbReference type="EMBL" id="KAG6506617.1"/>
    </source>
</evidence>
<comment type="caution">
    <text evidence="3">The sequence shown here is derived from an EMBL/GenBank/DDBJ whole genome shotgun (WGS) entry which is preliminary data.</text>
</comment>
<keyword evidence="4" id="KW-1185">Reference proteome</keyword>
<evidence type="ECO:0008006" key="5">
    <source>
        <dbReference type="Google" id="ProtNLM"/>
    </source>
</evidence>